<evidence type="ECO:0000313" key="4">
    <source>
        <dbReference type="Proteomes" id="UP000321049"/>
    </source>
</evidence>
<keyword evidence="1" id="KW-0378">Hydrolase</keyword>
<dbReference type="SMART" id="SM00331">
    <property type="entry name" value="PP2C_SIG"/>
    <property type="match status" value="1"/>
</dbReference>
<dbReference type="InterPro" id="IPR052016">
    <property type="entry name" value="Bact_Sigma-Reg"/>
</dbReference>
<dbReference type="Gene3D" id="3.60.40.10">
    <property type="entry name" value="PPM-type phosphatase domain"/>
    <property type="match status" value="1"/>
</dbReference>
<dbReference type="EMBL" id="BJWH01000005">
    <property type="protein sequence ID" value="GEL97910.1"/>
    <property type="molecule type" value="Genomic_DNA"/>
</dbReference>
<evidence type="ECO:0000256" key="1">
    <source>
        <dbReference type="ARBA" id="ARBA00022801"/>
    </source>
</evidence>
<dbReference type="InterPro" id="IPR003594">
    <property type="entry name" value="HATPase_dom"/>
</dbReference>
<name>A0A511JIS0_9CELL</name>
<evidence type="ECO:0000313" key="3">
    <source>
        <dbReference type="EMBL" id="GEL97910.1"/>
    </source>
</evidence>
<dbReference type="InterPro" id="IPR001932">
    <property type="entry name" value="PPM-type_phosphatase-like_dom"/>
</dbReference>
<dbReference type="CDD" id="cd00130">
    <property type="entry name" value="PAS"/>
    <property type="match status" value="1"/>
</dbReference>
<gene>
    <name evidence="3" type="ORF">CTE05_14570</name>
</gene>
<dbReference type="InterPro" id="IPR036457">
    <property type="entry name" value="PPM-type-like_dom_sf"/>
</dbReference>
<dbReference type="SUPFAM" id="SSF55785">
    <property type="entry name" value="PYP-like sensor domain (PAS domain)"/>
    <property type="match status" value="1"/>
</dbReference>
<dbReference type="SUPFAM" id="SSF55874">
    <property type="entry name" value="ATPase domain of HSP90 chaperone/DNA topoisomerase II/histidine kinase"/>
    <property type="match status" value="1"/>
</dbReference>
<dbReference type="Pfam" id="PF07228">
    <property type="entry name" value="SpoIIE"/>
    <property type="match status" value="1"/>
</dbReference>
<sequence>MVNSHASPRPDRALAEVRDRALRATSVPMALLDASVTNLPVIWVNDAFERVTGYGVEEALQRQTAILDDTALQQSDLTRLEAGLRAGHEVAHTIVLRRADGTRLACRAHLSPVRADDDGPPTHWVAALQDLTEQLSHDAEQAAMVETERRERRSLGLIAQVSDLLMDVDDPHALREIATILRRAVVGWAAFYLNDGGLRVADGIDAGRPPTGKGSRHGEGPTVRDVAPDLVQQLLDAETDRPVEVALGSFYGPGTASAWIAQQAEAGLGAAQDGTERSVLVFPLPGRRRVLGVLVVHPHDGHGLRDLEPSVRTVLDLTARRVGLVIDNARLYDREHRLAETLQRAMLPEQAEVDGLDVWTYYAPNSENAQVGGDWYDVLQVSPDVVGVVIGDVVGHDVEAAASMGQLRSVVRSYIFDITTPGPVLERVDQLVAGMRVPRPAGLVLSTLTRTDDVWRLEYSRAGHLPALLVRAGGVTLLDAAGGPLIGFGGTPRSTGSVDLEPGDVVVYYTDGLIERRDRGLRDGLGALSAVAAAVTARDAAGVGEELLSRLADHPEDDVAVVVVRVPSPLDTSGRTRSPRRRRWSLPSEAASIGRARHAVVRTCQAWGIEDAANAELVVSELVANAVLHGFGHVSLQLYDTGDGLRIEVEDANPAPPVTTDGHPGRVGGFGMQIVERLADWGWRQSRGGKLVWAKVRPGSLPDGGR</sequence>
<dbReference type="SUPFAM" id="SSF55781">
    <property type="entry name" value="GAF domain-like"/>
    <property type="match status" value="1"/>
</dbReference>
<dbReference type="Pfam" id="PF13581">
    <property type="entry name" value="HATPase_c_2"/>
    <property type="match status" value="1"/>
</dbReference>
<evidence type="ECO:0000259" key="2">
    <source>
        <dbReference type="SMART" id="SM00331"/>
    </source>
</evidence>
<dbReference type="PANTHER" id="PTHR43156">
    <property type="entry name" value="STAGE II SPORULATION PROTEIN E-RELATED"/>
    <property type="match status" value="1"/>
</dbReference>
<dbReference type="Gene3D" id="3.30.450.40">
    <property type="match status" value="1"/>
</dbReference>
<dbReference type="InterPro" id="IPR036890">
    <property type="entry name" value="HATPase_C_sf"/>
</dbReference>
<dbReference type="GO" id="GO:0016791">
    <property type="term" value="F:phosphatase activity"/>
    <property type="evidence" value="ECO:0007669"/>
    <property type="project" value="TreeGrafter"/>
</dbReference>
<reference evidence="3 4" key="1">
    <citation type="submission" date="2019-07" db="EMBL/GenBank/DDBJ databases">
        <title>Whole genome shotgun sequence of Cellulomonas terrae NBRC 100819.</title>
        <authorList>
            <person name="Hosoyama A."/>
            <person name="Uohara A."/>
            <person name="Ohji S."/>
            <person name="Ichikawa N."/>
        </authorList>
    </citation>
    <scope>NUCLEOTIDE SEQUENCE [LARGE SCALE GENOMIC DNA]</scope>
    <source>
        <strain evidence="3 4">NBRC 100819</strain>
    </source>
</reference>
<comment type="caution">
    <text evidence="3">The sequence shown here is derived from an EMBL/GenBank/DDBJ whole genome shotgun (WGS) entry which is preliminary data.</text>
</comment>
<dbReference type="Gene3D" id="3.30.565.10">
    <property type="entry name" value="Histidine kinase-like ATPase, C-terminal domain"/>
    <property type="match status" value="1"/>
</dbReference>
<dbReference type="InterPro" id="IPR000014">
    <property type="entry name" value="PAS"/>
</dbReference>
<dbReference type="Gene3D" id="3.30.450.20">
    <property type="entry name" value="PAS domain"/>
    <property type="match status" value="1"/>
</dbReference>
<dbReference type="Pfam" id="PF13426">
    <property type="entry name" value="PAS_9"/>
    <property type="match status" value="1"/>
</dbReference>
<dbReference type="Proteomes" id="UP000321049">
    <property type="component" value="Unassembled WGS sequence"/>
</dbReference>
<dbReference type="InterPro" id="IPR029016">
    <property type="entry name" value="GAF-like_dom_sf"/>
</dbReference>
<dbReference type="InterPro" id="IPR035965">
    <property type="entry name" value="PAS-like_dom_sf"/>
</dbReference>
<dbReference type="NCBIfam" id="TIGR00229">
    <property type="entry name" value="sensory_box"/>
    <property type="match status" value="1"/>
</dbReference>
<proteinExistence type="predicted"/>
<dbReference type="AlphaFoldDB" id="A0A511JIS0"/>
<dbReference type="CDD" id="cd16936">
    <property type="entry name" value="HATPase_RsbW-like"/>
    <property type="match status" value="1"/>
</dbReference>
<dbReference type="SUPFAM" id="SSF81606">
    <property type="entry name" value="PP2C-like"/>
    <property type="match status" value="1"/>
</dbReference>
<accession>A0A511JIS0</accession>
<dbReference type="SMART" id="SM00086">
    <property type="entry name" value="PAC"/>
    <property type="match status" value="1"/>
</dbReference>
<protein>
    <recommendedName>
        <fullName evidence="2">PPM-type phosphatase domain-containing protein</fullName>
    </recommendedName>
</protein>
<dbReference type="PANTHER" id="PTHR43156:SF2">
    <property type="entry name" value="STAGE II SPORULATION PROTEIN E"/>
    <property type="match status" value="1"/>
</dbReference>
<organism evidence="3 4">
    <name type="scientific">Cellulomonas terrae</name>
    <dbReference type="NCBI Taxonomy" id="311234"/>
    <lineage>
        <taxon>Bacteria</taxon>
        <taxon>Bacillati</taxon>
        <taxon>Actinomycetota</taxon>
        <taxon>Actinomycetes</taxon>
        <taxon>Micrococcales</taxon>
        <taxon>Cellulomonadaceae</taxon>
        <taxon>Cellulomonas</taxon>
    </lineage>
</organism>
<dbReference type="InterPro" id="IPR001610">
    <property type="entry name" value="PAC"/>
</dbReference>
<feature type="domain" description="PPM-type phosphatase" evidence="2">
    <location>
        <begin position="356"/>
        <end position="566"/>
    </location>
</feature>
<keyword evidence="4" id="KW-1185">Reference proteome</keyword>